<gene>
    <name evidence="2" type="ORF">ST79_008</name>
</gene>
<keyword evidence="1" id="KW-0472">Membrane</keyword>
<keyword evidence="1" id="KW-1133">Transmembrane helix</keyword>
<dbReference type="RefSeq" id="YP_008060482.1">
    <property type="nucleotide sequence ID" value="NC_021343.1"/>
</dbReference>
<evidence type="ECO:0000313" key="3">
    <source>
        <dbReference type="Proteomes" id="UP000013566"/>
    </source>
</evidence>
<name>R4JDI6_9CAUD</name>
<dbReference type="KEGG" id="vg:16194853"/>
<dbReference type="Proteomes" id="UP000013566">
    <property type="component" value="Segment"/>
</dbReference>
<organism evidence="2 3">
    <name type="scientific">Burkholderia phage ST79</name>
    <dbReference type="NCBI Taxonomy" id="1282994"/>
    <lineage>
        <taxon>Viruses</taxon>
        <taxon>Duplodnaviria</taxon>
        <taxon>Heunggongvirae</taxon>
        <taxon>Uroviricota</taxon>
        <taxon>Caudoviricetes</taxon>
        <taxon>Peduoviridae</taxon>
        <taxon>Nampongvirus</taxon>
        <taxon>Nampongvirus ST79</taxon>
    </lineage>
</organism>
<proteinExistence type="predicted"/>
<dbReference type="OrthoDB" id="41006at10239"/>
<evidence type="ECO:0000256" key="1">
    <source>
        <dbReference type="SAM" id="Phobius"/>
    </source>
</evidence>
<reference evidence="2 3" key="1">
    <citation type="submission" date="2013-01" db="EMBL/GenBank/DDBJ databases">
        <title>The complete genome sequence of bacteriophage ST79, a lytic bacteriophage that lysed Burkholderia pseudomallai.</title>
        <authorList>
            <person name="Yordpratum U."/>
            <person name="Stone J.K."/>
            <person name="Bollig M.C."/>
            <person name="Tangphatsornruang S."/>
            <person name="Tattawasart U."/>
            <person name="Wongratanacheewin S."/>
            <person name="Keim P."/>
            <person name="Tuanyok A."/>
            <person name="Sermswan R.W."/>
        </authorList>
    </citation>
    <scope>NUCLEOTIDE SEQUENCE [LARGE SCALE GENOMIC DNA]</scope>
</reference>
<evidence type="ECO:0000313" key="2">
    <source>
        <dbReference type="EMBL" id="AGK86767.1"/>
    </source>
</evidence>
<sequence>MKCKNEKKPMPLWAIWLITIIGVIAWCGTHPADDAEPAWPISTALHRV</sequence>
<dbReference type="GeneID" id="16194853"/>
<accession>R4JDI6</accession>
<protein>
    <submittedName>
        <fullName evidence="2">Uncharacterized protein</fullName>
    </submittedName>
</protein>
<keyword evidence="1" id="KW-0812">Transmembrane</keyword>
<feature type="transmembrane region" description="Helical" evidence="1">
    <location>
        <begin position="12"/>
        <end position="32"/>
    </location>
</feature>
<dbReference type="EMBL" id="KC462197">
    <property type="protein sequence ID" value="AGK86767.1"/>
    <property type="molecule type" value="Genomic_DNA"/>
</dbReference>
<keyword evidence="3" id="KW-1185">Reference proteome</keyword>